<organism evidence="2 3">
    <name type="scientific">Gossypium darwinii</name>
    <name type="common">Darwin's cotton</name>
    <name type="synonym">Gossypium barbadense var. darwinii</name>
    <dbReference type="NCBI Taxonomy" id="34276"/>
    <lineage>
        <taxon>Eukaryota</taxon>
        <taxon>Viridiplantae</taxon>
        <taxon>Streptophyta</taxon>
        <taxon>Embryophyta</taxon>
        <taxon>Tracheophyta</taxon>
        <taxon>Spermatophyta</taxon>
        <taxon>Magnoliopsida</taxon>
        <taxon>eudicotyledons</taxon>
        <taxon>Gunneridae</taxon>
        <taxon>Pentapetalae</taxon>
        <taxon>rosids</taxon>
        <taxon>malvids</taxon>
        <taxon>Malvales</taxon>
        <taxon>Malvaceae</taxon>
        <taxon>Malvoideae</taxon>
        <taxon>Gossypium</taxon>
    </lineage>
</organism>
<protein>
    <submittedName>
        <fullName evidence="2">Uncharacterized protein</fullName>
    </submittedName>
</protein>
<gene>
    <name evidence="2" type="ORF">ES288_A08G137800v1</name>
</gene>
<reference evidence="2 3" key="1">
    <citation type="submission" date="2019-06" db="EMBL/GenBank/DDBJ databases">
        <title>WGS assembly of Gossypium darwinii.</title>
        <authorList>
            <person name="Chen Z.J."/>
            <person name="Sreedasyam A."/>
            <person name="Ando A."/>
            <person name="Song Q."/>
            <person name="De L."/>
            <person name="Hulse-Kemp A."/>
            <person name="Ding M."/>
            <person name="Ye W."/>
            <person name="Kirkbride R."/>
            <person name="Jenkins J."/>
            <person name="Plott C."/>
            <person name="Lovell J."/>
            <person name="Lin Y.-M."/>
            <person name="Vaughn R."/>
            <person name="Liu B."/>
            <person name="Li W."/>
            <person name="Simpson S."/>
            <person name="Scheffler B."/>
            <person name="Saski C."/>
            <person name="Grover C."/>
            <person name="Hu G."/>
            <person name="Conover J."/>
            <person name="Carlson J."/>
            <person name="Shu S."/>
            <person name="Boston L."/>
            <person name="Williams M."/>
            <person name="Peterson D."/>
            <person name="Mcgee K."/>
            <person name="Jones D."/>
            <person name="Wendel J."/>
            <person name="Stelly D."/>
            <person name="Grimwood J."/>
            <person name="Schmutz J."/>
        </authorList>
    </citation>
    <scope>NUCLEOTIDE SEQUENCE [LARGE SCALE GENOMIC DNA]</scope>
    <source>
        <strain evidence="2">1808015.09</strain>
    </source>
</reference>
<proteinExistence type="predicted"/>
<dbReference type="Proteomes" id="UP000323506">
    <property type="component" value="Chromosome A08"/>
</dbReference>
<evidence type="ECO:0000313" key="2">
    <source>
        <dbReference type="EMBL" id="TYH06203.1"/>
    </source>
</evidence>
<keyword evidence="3" id="KW-1185">Reference proteome</keyword>
<feature type="compositionally biased region" description="Basic and acidic residues" evidence="1">
    <location>
        <begin position="45"/>
        <end position="59"/>
    </location>
</feature>
<name>A0A5D2FL76_GOSDA</name>
<evidence type="ECO:0000313" key="3">
    <source>
        <dbReference type="Proteomes" id="UP000323506"/>
    </source>
</evidence>
<evidence type="ECO:0000256" key="1">
    <source>
        <dbReference type="SAM" id="MobiDB-lite"/>
    </source>
</evidence>
<dbReference type="EMBL" id="CM017695">
    <property type="protein sequence ID" value="TYH06203.1"/>
    <property type="molecule type" value="Genomic_DNA"/>
</dbReference>
<accession>A0A5D2FL76</accession>
<dbReference type="AlphaFoldDB" id="A0A5D2FL76"/>
<sequence>MVEIRPVCALATVHCNFAMFSLGQNNKDGGPYNHGPPCRGVSAGRKNERNKGKEGEKEEERKKKVCLLIINYF</sequence>
<feature type="region of interest" description="Disordered" evidence="1">
    <location>
        <begin position="26"/>
        <end position="59"/>
    </location>
</feature>